<dbReference type="Proteomes" id="UP001058074">
    <property type="component" value="Unassembled WGS sequence"/>
</dbReference>
<proteinExistence type="predicted"/>
<comment type="caution">
    <text evidence="1">The sequence shown here is derived from an EMBL/GenBank/DDBJ whole genome shotgun (WGS) entry which is preliminary data.</text>
</comment>
<name>A0ACB5RFM7_9CLOT</name>
<evidence type="ECO:0000313" key="2">
    <source>
        <dbReference type="Proteomes" id="UP001058074"/>
    </source>
</evidence>
<evidence type="ECO:0000313" key="1">
    <source>
        <dbReference type="EMBL" id="GKX67892.1"/>
    </source>
</evidence>
<accession>A0ACB5RFM7</accession>
<dbReference type="EMBL" id="BROD01000001">
    <property type="protein sequence ID" value="GKX67892.1"/>
    <property type="molecule type" value="Genomic_DNA"/>
</dbReference>
<keyword evidence="2" id="KW-1185">Reference proteome</keyword>
<protein>
    <submittedName>
        <fullName evidence="1">Fructose-1,6-bisphosphatase class 3</fullName>
    </submittedName>
</protein>
<gene>
    <name evidence="1" type="primary">fbp</name>
    <name evidence="1" type="ORF">rsdtw13_31500</name>
</gene>
<organism evidence="1 2">
    <name type="scientific">Inconstantimicrobium mannanitabidum</name>
    <dbReference type="NCBI Taxonomy" id="1604901"/>
    <lineage>
        <taxon>Bacteria</taxon>
        <taxon>Bacillati</taxon>
        <taxon>Bacillota</taxon>
        <taxon>Clostridia</taxon>
        <taxon>Eubacteriales</taxon>
        <taxon>Clostridiaceae</taxon>
        <taxon>Inconstantimicrobium</taxon>
    </lineage>
</organism>
<reference evidence="1" key="1">
    <citation type="journal article" date="2025" name="Int. J. Syst. Evol. Microbiol.">
        <title>Inconstantimicrobium mannanitabidum sp. nov., a novel member of the family Clostridiaceae isolated from anoxic soil under the treatment of reductive soil disinfestation.</title>
        <authorList>
            <person name="Ueki A."/>
            <person name="Tonouchi A."/>
            <person name="Honma S."/>
            <person name="Kaku N."/>
            <person name="Ueki K."/>
        </authorList>
    </citation>
    <scope>NUCLEOTIDE SEQUENCE</scope>
    <source>
        <strain evidence="1">TW13</strain>
    </source>
</reference>
<sequence length="668" mass="77577">MGFTNEQASEENLVEEIISKQEYLKLLSKGYPTIAAASTEIINLEAILNLPKGTEHFLSDVHGEYEPFIHVLRNGSGVVKRKIEDIFGNYLMDDEKKSLATLVYYPEQKLEIELKEQNNINDWYKINLHRLIELCRYVSSKYTRSKVRKALPKDFTYVIEELLHEQVDGIDKQQYYDRIITTIIDIGRANEFIIALSKLIQRLVIDRLHIIGDIYDRGPRPDIILDTLMEYHSVDIQWGNHDMLWMGAAAGVKACIANVLRISARYSNLDIIEDIYGINLLPLATFALRYYGEDSCKQFIPKINEENIYNSHEIELIAKMHKAITIIQFKLEYEIIKRRPEFKMDHRLLLDKINYENGTIKLGENIYNLNGNLFPTIDSKDPFKLTEDEKILIEKLESSFVNSEKLQKHIAFLFAKGSIYLKYNSNLLFHGCIPLNEDMSFKTMTINGKQYKGRLLLEKFESLAREGYFYKRDTSEKQYGMDIMWYLWNGAASSLFGKDEMATFERYFINDKSMHKENKNPYYRWRDDEEMCDKVLKEFDLYNKESRIINGHVPVKNVKGESPIKANGKLIVIDGGFAKAYRTQTGIAGYTLIYNSYGLQLVSHEPFESTENAIVKERDILSTTLVVEKKLDRKTVGDTDIGEELKNQIKDLKLLLTAYRKGLINEIV</sequence>